<dbReference type="Proteomes" id="UP000002051">
    <property type="component" value="Chromosome 3"/>
</dbReference>
<evidence type="ECO:0000313" key="3">
    <source>
        <dbReference type="Proteomes" id="UP000002051"/>
    </source>
</evidence>
<dbReference type="HOGENOM" id="CLU_1780195_0_0_1"/>
<accession>G7IVX2</accession>
<organism evidence="1 3">
    <name type="scientific">Medicago truncatula</name>
    <name type="common">Barrel medic</name>
    <name type="synonym">Medicago tribuloides</name>
    <dbReference type="NCBI Taxonomy" id="3880"/>
    <lineage>
        <taxon>Eukaryota</taxon>
        <taxon>Viridiplantae</taxon>
        <taxon>Streptophyta</taxon>
        <taxon>Embryophyta</taxon>
        <taxon>Tracheophyta</taxon>
        <taxon>Spermatophyta</taxon>
        <taxon>Magnoliopsida</taxon>
        <taxon>eudicotyledons</taxon>
        <taxon>Gunneridae</taxon>
        <taxon>Pentapetalae</taxon>
        <taxon>rosids</taxon>
        <taxon>fabids</taxon>
        <taxon>Fabales</taxon>
        <taxon>Fabaceae</taxon>
        <taxon>Papilionoideae</taxon>
        <taxon>50 kb inversion clade</taxon>
        <taxon>NPAAA clade</taxon>
        <taxon>Hologalegina</taxon>
        <taxon>IRL clade</taxon>
        <taxon>Trifolieae</taxon>
        <taxon>Medicago</taxon>
    </lineage>
</organism>
<dbReference type="EnsemblPlants" id="AES68806">
    <property type="protein sequence ID" value="AES68806"/>
    <property type="gene ID" value="MTR_3g015460"/>
</dbReference>
<dbReference type="PaxDb" id="3880-AES68806"/>
<keyword evidence="3" id="KW-1185">Reference proteome</keyword>
<proteinExistence type="predicted"/>
<protein>
    <submittedName>
        <fullName evidence="1 2">Uncharacterized protein</fullName>
    </submittedName>
</protein>
<reference evidence="2" key="3">
    <citation type="submission" date="2015-04" db="UniProtKB">
        <authorList>
            <consortium name="EnsemblPlants"/>
        </authorList>
    </citation>
    <scope>IDENTIFICATION</scope>
    <source>
        <strain evidence="2">cv. Jemalong A17</strain>
    </source>
</reference>
<dbReference type="EMBL" id="CM001219">
    <property type="protein sequence ID" value="AES68806.1"/>
    <property type="molecule type" value="Genomic_DNA"/>
</dbReference>
<sequence>MGIASGRVSDFNGLVFDIRDRPFILTQNRDCSPDNPPTRSNPTVYPFFKSVFRVTVGFWILVQPYKEEKYKTSYLYYNMTDENPRGDGVRDDYPLFYQLNHGSITQKSPCIHKCKPRGKEKPRGGNYGVYYYLNLEDGMSEVVFLR</sequence>
<name>G7IVX2_MEDTR</name>
<reference evidence="1 3" key="2">
    <citation type="journal article" date="2014" name="BMC Genomics">
        <title>An improved genome release (version Mt4.0) for the model legume Medicago truncatula.</title>
        <authorList>
            <person name="Tang H."/>
            <person name="Krishnakumar V."/>
            <person name="Bidwell S."/>
            <person name="Rosen B."/>
            <person name="Chan A."/>
            <person name="Zhou S."/>
            <person name="Gentzbittel L."/>
            <person name="Childs K.L."/>
            <person name="Yandell M."/>
            <person name="Gundlach H."/>
            <person name="Mayer K.F."/>
            <person name="Schwartz D.C."/>
            <person name="Town C.D."/>
        </authorList>
    </citation>
    <scope>GENOME REANNOTATION</scope>
    <source>
        <strain evidence="2 3">cv. Jemalong A17</strain>
    </source>
</reference>
<dbReference type="AlphaFoldDB" id="G7IVX2"/>
<evidence type="ECO:0000313" key="1">
    <source>
        <dbReference type="EMBL" id="AES68806.1"/>
    </source>
</evidence>
<reference evidence="1 3" key="1">
    <citation type="journal article" date="2011" name="Nature">
        <title>The Medicago genome provides insight into the evolution of rhizobial symbioses.</title>
        <authorList>
            <person name="Young N.D."/>
            <person name="Debelle F."/>
            <person name="Oldroyd G.E."/>
            <person name="Geurts R."/>
            <person name="Cannon S.B."/>
            <person name="Udvardi M.K."/>
            <person name="Benedito V.A."/>
            <person name="Mayer K.F."/>
            <person name="Gouzy J."/>
            <person name="Schoof H."/>
            <person name="Van de Peer Y."/>
            <person name="Proost S."/>
            <person name="Cook D.R."/>
            <person name="Meyers B.C."/>
            <person name="Spannagl M."/>
            <person name="Cheung F."/>
            <person name="De Mita S."/>
            <person name="Krishnakumar V."/>
            <person name="Gundlach H."/>
            <person name="Zhou S."/>
            <person name="Mudge J."/>
            <person name="Bharti A.K."/>
            <person name="Murray J.D."/>
            <person name="Naoumkina M.A."/>
            <person name="Rosen B."/>
            <person name="Silverstein K.A."/>
            <person name="Tang H."/>
            <person name="Rombauts S."/>
            <person name="Zhao P.X."/>
            <person name="Zhou P."/>
            <person name="Barbe V."/>
            <person name="Bardou P."/>
            <person name="Bechner M."/>
            <person name="Bellec A."/>
            <person name="Berger A."/>
            <person name="Berges H."/>
            <person name="Bidwell S."/>
            <person name="Bisseling T."/>
            <person name="Choisne N."/>
            <person name="Couloux A."/>
            <person name="Denny R."/>
            <person name="Deshpande S."/>
            <person name="Dai X."/>
            <person name="Doyle J.J."/>
            <person name="Dudez A.M."/>
            <person name="Farmer A.D."/>
            <person name="Fouteau S."/>
            <person name="Franken C."/>
            <person name="Gibelin C."/>
            <person name="Gish J."/>
            <person name="Goldstein S."/>
            <person name="Gonzalez A.J."/>
            <person name="Green P.J."/>
            <person name="Hallab A."/>
            <person name="Hartog M."/>
            <person name="Hua A."/>
            <person name="Humphray S.J."/>
            <person name="Jeong D.H."/>
            <person name="Jing Y."/>
            <person name="Jocker A."/>
            <person name="Kenton S.M."/>
            <person name="Kim D.J."/>
            <person name="Klee K."/>
            <person name="Lai H."/>
            <person name="Lang C."/>
            <person name="Lin S."/>
            <person name="Macmil S.L."/>
            <person name="Magdelenat G."/>
            <person name="Matthews L."/>
            <person name="McCorrison J."/>
            <person name="Monaghan E.L."/>
            <person name="Mun J.H."/>
            <person name="Najar F.Z."/>
            <person name="Nicholson C."/>
            <person name="Noirot C."/>
            <person name="O'Bleness M."/>
            <person name="Paule C.R."/>
            <person name="Poulain J."/>
            <person name="Prion F."/>
            <person name="Qin B."/>
            <person name="Qu C."/>
            <person name="Retzel E.F."/>
            <person name="Riddle C."/>
            <person name="Sallet E."/>
            <person name="Samain S."/>
            <person name="Samson N."/>
            <person name="Sanders I."/>
            <person name="Saurat O."/>
            <person name="Scarpelli C."/>
            <person name="Schiex T."/>
            <person name="Segurens B."/>
            <person name="Severin A.J."/>
            <person name="Sherrier D.J."/>
            <person name="Shi R."/>
            <person name="Sims S."/>
            <person name="Singer S.R."/>
            <person name="Sinharoy S."/>
            <person name="Sterck L."/>
            <person name="Viollet A."/>
            <person name="Wang B.B."/>
            <person name="Wang K."/>
            <person name="Wang M."/>
            <person name="Wang X."/>
            <person name="Warfsmann J."/>
            <person name="Weissenbach J."/>
            <person name="White D.D."/>
            <person name="White J.D."/>
            <person name="Wiley G.B."/>
            <person name="Wincker P."/>
            <person name="Xing Y."/>
            <person name="Yang L."/>
            <person name="Yao Z."/>
            <person name="Ying F."/>
            <person name="Zhai J."/>
            <person name="Zhou L."/>
            <person name="Zuber A."/>
            <person name="Denarie J."/>
            <person name="Dixon R.A."/>
            <person name="May G.D."/>
            <person name="Schwartz D.C."/>
            <person name="Rogers J."/>
            <person name="Quetier F."/>
            <person name="Town C.D."/>
            <person name="Roe B.A."/>
        </authorList>
    </citation>
    <scope>NUCLEOTIDE SEQUENCE [LARGE SCALE GENOMIC DNA]</scope>
    <source>
        <strain evidence="1">A17</strain>
        <strain evidence="2 3">cv. Jemalong A17</strain>
    </source>
</reference>
<gene>
    <name evidence="1" type="ordered locus">MTR_3g015460</name>
</gene>
<evidence type="ECO:0000313" key="2">
    <source>
        <dbReference type="EnsemblPlants" id="AES68806"/>
    </source>
</evidence>